<dbReference type="SUPFAM" id="SSF69593">
    <property type="entry name" value="Glycerol-3-phosphate (1)-acyltransferase"/>
    <property type="match status" value="1"/>
</dbReference>
<dbReference type="CDD" id="cd07989">
    <property type="entry name" value="LPLAT_AGPAT-like"/>
    <property type="match status" value="1"/>
</dbReference>
<dbReference type="PATRIC" id="fig|718255.3.peg.2629"/>
<evidence type="ECO:0000256" key="1">
    <source>
        <dbReference type="ARBA" id="ARBA00022679"/>
    </source>
</evidence>
<evidence type="ECO:0000313" key="5">
    <source>
        <dbReference type="Proteomes" id="UP000008953"/>
    </source>
</evidence>
<dbReference type="SMART" id="SM00563">
    <property type="entry name" value="PlsC"/>
    <property type="match status" value="1"/>
</dbReference>
<dbReference type="EMBL" id="FP929050">
    <property type="protein sequence ID" value="CBL12054.1"/>
    <property type="molecule type" value="Genomic_DNA"/>
</dbReference>
<dbReference type="InterPro" id="IPR002123">
    <property type="entry name" value="Plipid/glycerol_acylTrfase"/>
</dbReference>
<dbReference type="HOGENOM" id="CLU_027938_6_1_9"/>
<name>D4KXG4_9FIRM</name>
<dbReference type="EC" id="2.3.1.51" evidence="4"/>
<dbReference type="KEGG" id="rix:RO1_14330"/>
<reference evidence="4 5" key="1">
    <citation type="submission" date="2010-03" db="EMBL/GenBank/DDBJ databases">
        <title>The genome sequence of Roseburia intestinalis XB6B4.</title>
        <authorList>
            <consortium name="metaHIT consortium -- http://www.metahit.eu/"/>
            <person name="Pajon A."/>
            <person name="Turner K."/>
            <person name="Parkhill J."/>
            <person name="Bernalier A."/>
        </authorList>
    </citation>
    <scope>NUCLEOTIDE SEQUENCE [LARGE SCALE GENOMIC DNA]</scope>
    <source>
        <strain evidence="4 5">XB6B4</strain>
    </source>
</reference>
<dbReference type="PANTHER" id="PTHR10434:SF11">
    <property type="entry name" value="1-ACYL-SN-GLYCEROL-3-PHOSPHATE ACYLTRANSFERASE"/>
    <property type="match status" value="1"/>
</dbReference>
<evidence type="ECO:0000313" key="4">
    <source>
        <dbReference type="EMBL" id="CBL12054.1"/>
    </source>
</evidence>
<keyword evidence="2 4" id="KW-0012">Acyltransferase</keyword>
<evidence type="ECO:0000256" key="2">
    <source>
        <dbReference type="ARBA" id="ARBA00023315"/>
    </source>
</evidence>
<dbReference type="PANTHER" id="PTHR10434">
    <property type="entry name" value="1-ACYL-SN-GLYCEROL-3-PHOSPHATE ACYLTRANSFERASE"/>
    <property type="match status" value="1"/>
</dbReference>
<sequence>MPGTEDSVEDMLKFIYVILMNLFRAPYMIPKMHKEADHPEKYSEEERYELARHVIRLMKTTGGIKTKAYGLENLPSEGGYMMYPNHQGKYDALGIIYTHKKPCSIVMDRAKSNTILVREFIDLLQGKRLDKKDVRQALTIINEVSEDVKKGKRYILFPEGGYDFNNRNNVCNFKAGSFKIALKTKAPIIPVALIDSYKVFNSFNLGPVTTQVHYLKPILFDEYGSLKTHEIAELVQRRIQEKLTVYCYRRHNI</sequence>
<dbReference type="Proteomes" id="UP000008953">
    <property type="component" value="Chromosome"/>
</dbReference>
<feature type="domain" description="Phospholipid/glycerol acyltransferase" evidence="3">
    <location>
        <begin position="80"/>
        <end position="196"/>
    </location>
</feature>
<protein>
    <submittedName>
        <fullName evidence="4">1-acyl-sn-glycerol-3-phosphate acyltransferase</fullName>
        <ecNumber evidence="4">2.3.1.51</ecNumber>
    </submittedName>
</protein>
<organism evidence="4 5">
    <name type="scientific">Roseburia intestinalis XB6B4</name>
    <dbReference type="NCBI Taxonomy" id="718255"/>
    <lineage>
        <taxon>Bacteria</taxon>
        <taxon>Bacillati</taxon>
        <taxon>Bacillota</taxon>
        <taxon>Clostridia</taxon>
        <taxon>Lachnospirales</taxon>
        <taxon>Lachnospiraceae</taxon>
        <taxon>Roseburia</taxon>
    </lineage>
</organism>
<keyword evidence="1 4" id="KW-0808">Transferase</keyword>
<evidence type="ECO:0000259" key="3">
    <source>
        <dbReference type="SMART" id="SM00563"/>
    </source>
</evidence>
<reference evidence="4 5" key="2">
    <citation type="submission" date="2010-03" db="EMBL/GenBank/DDBJ databases">
        <authorList>
            <person name="Pajon A."/>
        </authorList>
    </citation>
    <scope>NUCLEOTIDE SEQUENCE [LARGE SCALE GENOMIC DNA]</scope>
    <source>
        <strain evidence="4 5">XB6B4</strain>
    </source>
</reference>
<dbReference type="GO" id="GO:0006654">
    <property type="term" value="P:phosphatidic acid biosynthetic process"/>
    <property type="evidence" value="ECO:0007669"/>
    <property type="project" value="TreeGrafter"/>
</dbReference>
<proteinExistence type="predicted"/>
<accession>D4KXG4</accession>
<dbReference type="Pfam" id="PF01553">
    <property type="entry name" value="Acyltransferase"/>
    <property type="match status" value="1"/>
</dbReference>
<dbReference type="GO" id="GO:0003841">
    <property type="term" value="F:1-acylglycerol-3-phosphate O-acyltransferase activity"/>
    <property type="evidence" value="ECO:0007669"/>
    <property type="project" value="UniProtKB-EC"/>
</dbReference>
<dbReference type="AlphaFoldDB" id="D4KXG4"/>
<gene>
    <name evidence="4" type="ORF">RO1_14330</name>
</gene>